<reference evidence="2 3" key="1">
    <citation type="journal article" date="2023" name="Commun. Biol.">
        <title>Genome analysis of Parmales, the sister group of diatoms, reveals the evolutionary specialization of diatoms from phago-mixotrophs to photoautotrophs.</title>
        <authorList>
            <person name="Ban H."/>
            <person name="Sato S."/>
            <person name="Yoshikawa S."/>
            <person name="Yamada K."/>
            <person name="Nakamura Y."/>
            <person name="Ichinomiya M."/>
            <person name="Sato N."/>
            <person name="Blanc-Mathieu R."/>
            <person name="Endo H."/>
            <person name="Kuwata A."/>
            <person name="Ogata H."/>
        </authorList>
    </citation>
    <scope>NUCLEOTIDE SEQUENCE [LARGE SCALE GENOMIC DNA]</scope>
</reference>
<name>A0ABQ6MPH0_9STRA</name>
<evidence type="ECO:0000313" key="3">
    <source>
        <dbReference type="Proteomes" id="UP001165060"/>
    </source>
</evidence>
<evidence type="ECO:0000313" key="2">
    <source>
        <dbReference type="EMBL" id="GMI29531.1"/>
    </source>
</evidence>
<sequence length="99" mass="10767">YVTRLGFDYDAALAASPELKRAAGQMLRKLDSSVLLGTTGEGLPCVMEHGEFSVDDVCLLPDLRTLSVVKGIEWPERVKKYVEGHCTGECGTYFGVAVE</sequence>
<accession>A0ABQ6MPH0</accession>
<comment type="caution">
    <text evidence="2">The sequence shown here is derived from an EMBL/GenBank/DDBJ whole genome shotgun (WGS) entry which is preliminary data.</text>
</comment>
<feature type="non-terminal residue" evidence="2">
    <location>
        <position position="1"/>
    </location>
</feature>
<dbReference type="Proteomes" id="UP001165060">
    <property type="component" value="Unassembled WGS sequence"/>
</dbReference>
<protein>
    <recommendedName>
        <fullName evidence="1">Glutaredoxin 2 C-terminal domain-containing protein</fullName>
    </recommendedName>
</protein>
<evidence type="ECO:0000259" key="1">
    <source>
        <dbReference type="Pfam" id="PF04399"/>
    </source>
</evidence>
<proteinExistence type="predicted"/>
<feature type="domain" description="Glutaredoxin 2 C-terminal" evidence="1">
    <location>
        <begin position="6"/>
        <end position="83"/>
    </location>
</feature>
<keyword evidence="3" id="KW-1185">Reference proteome</keyword>
<dbReference type="Gene3D" id="1.20.1050.10">
    <property type="match status" value="1"/>
</dbReference>
<dbReference type="Pfam" id="PF04399">
    <property type="entry name" value="Glutaredoxin2_C"/>
    <property type="match status" value="1"/>
</dbReference>
<dbReference type="SUPFAM" id="SSF47616">
    <property type="entry name" value="GST C-terminal domain-like"/>
    <property type="match status" value="1"/>
</dbReference>
<dbReference type="InterPro" id="IPR036282">
    <property type="entry name" value="Glutathione-S-Trfase_C_sf"/>
</dbReference>
<dbReference type="InterPro" id="IPR007494">
    <property type="entry name" value="Glutaredoxin2_C"/>
</dbReference>
<organism evidence="2 3">
    <name type="scientific">Tetraparma gracilis</name>
    <dbReference type="NCBI Taxonomy" id="2962635"/>
    <lineage>
        <taxon>Eukaryota</taxon>
        <taxon>Sar</taxon>
        <taxon>Stramenopiles</taxon>
        <taxon>Ochrophyta</taxon>
        <taxon>Bolidophyceae</taxon>
        <taxon>Parmales</taxon>
        <taxon>Triparmaceae</taxon>
        <taxon>Tetraparma</taxon>
    </lineage>
</organism>
<gene>
    <name evidence="2" type="ORF">TeGR_g13396</name>
</gene>
<dbReference type="EMBL" id="BRYB01004342">
    <property type="protein sequence ID" value="GMI29531.1"/>
    <property type="molecule type" value="Genomic_DNA"/>
</dbReference>